<evidence type="ECO:0000256" key="2">
    <source>
        <dbReference type="ARBA" id="ARBA00005369"/>
    </source>
</evidence>
<keyword evidence="8" id="KW-0949">S-adenosyl-L-methionine</keyword>
<keyword evidence="5" id="KW-0963">Cytoplasm</keyword>
<gene>
    <name evidence="12" type="ORF">KC909_06705</name>
</gene>
<dbReference type="PANTHER" id="PTHR11579:SF0">
    <property type="entry name" value="PROTEIN-L-ISOASPARTATE(D-ASPARTATE) O-METHYLTRANSFERASE"/>
    <property type="match status" value="1"/>
</dbReference>
<evidence type="ECO:0000256" key="10">
    <source>
        <dbReference type="ARBA" id="ARBA00031323"/>
    </source>
</evidence>
<protein>
    <recommendedName>
        <fullName evidence="4">Protein-L-isoaspartate O-methyltransferase</fullName>
        <ecNumber evidence="3">2.1.1.77</ecNumber>
    </recommendedName>
    <alternativeName>
        <fullName evidence="11">L-isoaspartyl protein carboxyl methyltransferase</fullName>
    </alternativeName>
    <alternativeName>
        <fullName evidence="9">Protein L-isoaspartyl methyltransferase</fullName>
    </alternativeName>
    <alternativeName>
        <fullName evidence="10">Protein-beta-aspartate methyltransferase</fullName>
    </alternativeName>
</protein>
<comment type="similarity">
    <text evidence="2">Belongs to the methyltransferase superfamily. L-isoaspartyl/D-aspartyl protein methyltransferase family.</text>
</comment>
<dbReference type="EMBL" id="JAGQLK010000217">
    <property type="protein sequence ID" value="MCA9384023.1"/>
    <property type="molecule type" value="Genomic_DNA"/>
</dbReference>
<dbReference type="EC" id="2.1.1.77" evidence="3"/>
<reference evidence="12" key="1">
    <citation type="submission" date="2020-04" db="EMBL/GenBank/DDBJ databases">
        <authorList>
            <person name="Zhang T."/>
        </authorList>
    </citation>
    <scope>NUCLEOTIDE SEQUENCE</scope>
    <source>
        <strain evidence="12">HKST-UBA14</strain>
    </source>
</reference>
<dbReference type="AlphaFoldDB" id="A0A955L793"/>
<organism evidence="12 13">
    <name type="scientific">Candidatus Dojkabacteria bacterium</name>
    <dbReference type="NCBI Taxonomy" id="2099670"/>
    <lineage>
        <taxon>Bacteria</taxon>
        <taxon>Candidatus Dojkabacteria</taxon>
    </lineage>
</organism>
<dbReference type="PANTHER" id="PTHR11579">
    <property type="entry name" value="PROTEIN-L-ISOASPARTATE O-METHYLTRANSFERASE"/>
    <property type="match status" value="1"/>
</dbReference>
<dbReference type="SUPFAM" id="SSF53335">
    <property type="entry name" value="S-adenosyl-L-methionine-dependent methyltransferases"/>
    <property type="match status" value="1"/>
</dbReference>
<evidence type="ECO:0000256" key="9">
    <source>
        <dbReference type="ARBA" id="ARBA00030757"/>
    </source>
</evidence>
<evidence type="ECO:0000256" key="7">
    <source>
        <dbReference type="ARBA" id="ARBA00022679"/>
    </source>
</evidence>
<dbReference type="Proteomes" id="UP000783287">
    <property type="component" value="Unassembled WGS sequence"/>
</dbReference>
<keyword evidence="6" id="KW-0489">Methyltransferase</keyword>
<dbReference type="Gene3D" id="3.40.50.150">
    <property type="entry name" value="Vaccinia Virus protein VP39"/>
    <property type="match status" value="1"/>
</dbReference>
<proteinExistence type="inferred from homology"/>
<evidence type="ECO:0000256" key="6">
    <source>
        <dbReference type="ARBA" id="ARBA00022603"/>
    </source>
</evidence>
<sequence>MDNLNLDDFGGASVYRWTHQHMVEVLTKGSNPIVKNIYAKNAIKSILREDFVPEQFKAEAYEDKDIDLGFGEKMDKPTVIAQMLELMKPKLGGTYLDIGTGSGWMAALIAFASGATGIVYSIERIQFMAEAARTNLQKYPNISNVEVIFRDGAAGLPEKAPYDAIHASAAYDEIPAVLTNQLKIGGRLVAPTLEDDVRVVERVSENEFKETVHKGFYFKALEEGVV</sequence>
<evidence type="ECO:0000256" key="11">
    <source>
        <dbReference type="ARBA" id="ARBA00031350"/>
    </source>
</evidence>
<evidence type="ECO:0000256" key="5">
    <source>
        <dbReference type="ARBA" id="ARBA00022490"/>
    </source>
</evidence>
<dbReference type="InterPro" id="IPR000682">
    <property type="entry name" value="PCMT"/>
</dbReference>
<evidence type="ECO:0000256" key="3">
    <source>
        <dbReference type="ARBA" id="ARBA00011890"/>
    </source>
</evidence>
<dbReference type="GO" id="GO:0032259">
    <property type="term" value="P:methylation"/>
    <property type="evidence" value="ECO:0007669"/>
    <property type="project" value="UniProtKB-KW"/>
</dbReference>
<accession>A0A955L793</accession>
<evidence type="ECO:0000256" key="1">
    <source>
        <dbReference type="ARBA" id="ARBA00004496"/>
    </source>
</evidence>
<dbReference type="GO" id="GO:0004719">
    <property type="term" value="F:protein-L-isoaspartate (D-aspartate) O-methyltransferase activity"/>
    <property type="evidence" value="ECO:0007669"/>
    <property type="project" value="UniProtKB-EC"/>
</dbReference>
<dbReference type="Pfam" id="PF01135">
    <property type="entry name" value="PCMT"/>
    <property type="match status" value="1"/>
</dbReference>
<reference evidence="12" key="2">
    <citation type="journal article" date="2021" name="Microbiome">
        <title>Successional dynamics and alternative stable states in a saline activated sludge microbial community over 9 years.</title>
        <authorList>
            <person name="Wang Y."/>
            <person name="Ye J."/>
            <person name="Ju F."/>
            <person name="Liu L."/>
            <person name="Boyd J.A."/>
            <person name="Deng Y."/>
            <person name="Parks D.H."/>
            <person name="Jiang X."/>
            <person name="Yin X."/>
            <person name="Woodcroft B.J."/>
            <person name="Tyson G.W."/>
            <person name="Hugenholtz P."/>
            <person name="Polz M.F."/>
            <person name="Zhang T."/>
        </authorList>
    </citation>
    <scope>NUCLEOTIDE SEQUENCE</scope>
    <source>
        <strain evidence="12">HKST-UBA14</strain>
    </source>
</reference>
<evidence type="ECO:0000313" key="13">
    <source>
        <dbReference type="Proteomes" id="UP000783287"/>
    </source>
</evidence>
<keyword evidence="7" id="KW-0808">Transferase</keyword>
<dbReference type="GO" id="GO:0005737">
    <property type="term" value="C:cytoplasm"/>
    <property type="evidence" value="ECO:0007669"/>
    <property type="project" value="UniProtKB-SubCell"/>
</dbReference>
<evidence type="ECO:0000313" key="12">
    <source>
        <dbReference type="EMBL" id="MCA9384023.1"/>
    </source>
</evidence>
<comment type="caution">
    <text evidence="12">The sequence shown here is derived from an EMBL/GenBank/DDBJ whole genome shotgun (WGS) entry which is preliminary data.</text>
</comment>
<evidence type="ECO:0000256" key="8">
    <source>
        <dbReference type="ARBA" id="ARBA00022691"/>
    </source>
</evidence>
<dbReference type="InterPro" id="IPR029063">
    <property type="entry name" value="SAM-dependent_MTases_sf"/>
</dbReference>
<name>A0A955L793_9BACT</name>
<dbReference type="CDD" id="cd02440">
    <property type="entry name" value="AdoMet_MTases"/>
    <property type="match status" value="1"/>
</dbReference>
<comment type="subcellular location">
    <subcellularLocation>
        <location evidence="1">Cytoplasm</location>
    </subcellularLocation>
</comment>
<evidence type="ECO:0000256" key="4">
    <source>
        <dbReference type="ARBA" id="ARBA00013346"/>
    </source>
</evidence>